<dbReference type="OrthoDB" id="6623990at2"/>
<sequence length="392" mass="43702">MPPTAPSPARSVATVPPQPGPAGAKARDPFFDNAKYLAIVLVVLGHAWEPLTHTGRAATALYLTVYTFHMPAFVLISGYFSRGFDLSPPKLKRLITSVLVPYLLFQIAYIEFQHLFEKDAEPDPFTLLEPWYLNWFLAALFVWRLTTPVWRTIRWPVPVAFAIAVMAAATREVGSEFDLMRVMQLLPFFVIGLRLEHRHFVLLRRRWVRIAAVPLFACAVVTAYVLAPRLDSGWFYRNSSVQSLREPLWTAPVMVLALSLCAAALTVGFLAWVPRRRTWFTALGTGTMYGFLLHGFVIKISRWREWYDLYSWIRGPLGEVLVSVLAVALVTVLCSAPVRRVFRPVVEPRMDWAFRDPAPAGRAAVAAGRAGSAPEGRSPGAAEAAGSARPDA</sequence>
<dbReference type="PATRIC" id="fig|1678637.3.peg.6452"/>
<evidence type="ECO:0000313" key="4">
    <source>
        <dbReference type="EMBL" id="KNB49515.1"/>
    </source>
</evidence>
<evidence type="ECO:0000256" key="1">
    <source>
        <dbReference type="SAM" id="MobiDB-lite"/>
    </source>
</evidence>
<gene>
    <name evidence="4" type="ORF">AC230_30280</name>
</gene>
<dbReference type="Proteomes" id="UP000037288">
    <property type="component" value="Unassembled WGS sequence"/>
</dbReference>
<feature type="transmembrane region" description="Helical" evidence="2">
    <location>
        <begin position="279"/>
        <end position="300"/>
    </location>
</feature>
<keyword evidence="2" id="KW-1133">Transmembrane helix</keyword>
<dbReference type="EMBL" id="LFXA01000018">
    <property type="protein sequence ID" value="KNB49515.1"/>
    <property type="molecule type" value="Genomic_DNA"/>
</dbReference>
<evidence type="ECO:0000256" key="2">
    <source>
        <dbReference type="SAM" id="Phobius"/>
    </source>
</evidence>
<feature type="region of interest" description="Disordered" evidence="1">
    <location>
        <begin position="1"/>
        <end position="23"/>
    </location>
</feature>
<feature type="transmembrane region" description="Helical" evidence="2">
    <location>
        <begin position="320"/>
        <end position="342"/>
    </location>
</feature>
<reference evidence="5" key="1">
    <citation type="submission" date="2015-07" db="EMBL/GenBank/DDBJ databases">
        <title>Draft genome sequence of Streptomyces sp. CMAA 1322, a bacterium isolated from Caatinga biome, from dry forest semiarid of Brazil.</title>
        <authorList>
            <person name="Santos S.N."/>
            <person name="Gacesa R."/>
            <person name="Taketani R.G."/>
            <person name="Long P.F."/>
            <person name="Melo I.S."/>
        </authorList>
    </citation>
    <scope>NUCLEOTIDE SEQUENCE [LARGE SCALE GENOMIC DNA]</scope>
    <source>
        <strain evidence="5">CMAA 1322</strain>
    </source>
</reference>
<keyword evidence="2" id="KW-0472">Membrane</keyword>
<feature type="transmembrane region" description="Helical" evidence="2">
    <location>
        <begin position="93"/>
        <end position="110"/>
    </location>
</feature>
<comment type="caution">
    <text evidence="4">The sequence shown here is derived from an EMBL/GenBank/DDBJ whole genome shotgun (WGS) entry which is preliminary data.</text>
</comment>
<dbReference type="AlphaFoldDB" id="A0A0K9X7U0"/>
<feature type="region of interest" description="Disordered" evidence="1">
    <location>
        <begin position="365"/>
        <end position="392"/>
    </location>
</feature>
<proteinExistence type="predicted"/>
<evidence type="ECO:0000313" key="5">
    <source>
        <dbReference type="Proteomes" id="UP000037288"/>
    </source>
</evidence>
<keyword evidence="5" id="KW-1185">Reference proteome</keyword>
<dbReference type="PANTHER" id="PTHR37312">
    <property type="entry name" value="MEMBRANE-BOUND ACYLTRANSFERASE YKRP-RELATED"/>
    <property type="match status" value="1"/>
</dbReference>
<dbReference type="PANTHER" id="PTHR37312:SF1">
    <property type="entry name" value="MEMBRANE-BOUND ACYLTRANSFERASE YKRP-RELATED"/>
    <property type="match status" value="1"/>
</dbReference>
<dbReference type="Pfam" id="PF01757">
    <property type="entry name" value="Acyl_transf_3"/>
    <property type="match status" value="1"/>
</dbReference>
<protein>
    <submittedName>
        <fullName evidence="4">Membrane protein</fullName>
    </submittedName>
</protein>
<feature type="domain" description="Acyltransferase 3" evidence="3">
    <location>
        <begin position="29"/>
        <end position="334"/>
    </location>
</feature>
<feature type="transmembrane region" description="Helical" evidence="2">
    <location>
        <begin position="247"/>
        <end position="272"/>
    </location>
</feature>
<name>A0A0K9X7U0_9ACTN</name>
<feature type="transmembrane region" description="Helical" evidence="2">
    <location>
        <begin position="207"/>
        <end position="227"/>
    </location>
</feature>
<organism evidence="4 5">
    <name type="scientific">Streptomyces caatingaensis</name>
    <dbReference type="NCBI Taxonomy" id="1678637"/>
    <lineage>
        <taxon>Bacteria</taxon>
        <taxon>Bacillati</taxon>
        <taxon>Actinomycetota</taxon>
        <taxon>Actinomycetes</taxon>
        <taxon>Kitasatosporales</taxon>
        <taxon>Streptomycetaceae</taxon>
        <taxon>Streptomyces</taxon>
    </lineage>
</organism>
<evidence type="ECO:0000259" key="3">
    <source>
        <dbReference type="Pfam" id="PF01757"/>
    </source>
</evidence>
<keyword evidence="2" id="KW-0812">Transmembrane</keyword>
<feature type="transmembrane region" description="Helical" evidence="2">
    <location>
        <begin position="130"/>
        <end position="146"/>
    </location>
</feature>
<accession>A0A0K9X7U0</accession>
<dbReference type="InterPro" id="IPR002656">
    <property type="entry name" value="Acyl_transf_3_dom"/>
</dbReference>
<feature type="compositionally biased region" description="Low complexity" evidence="1">
    <location>
        <begin position="365"/>
        <end position="374"/>
    </location>
</feature>
<dbReference type="InterPro" id="IPR052734">
    <property type="entry name" value="Nod_factor_acetyltransferase"/>
</dbReference>
<dbReference type="RefSeq" id="WP_049719471.1">
    <property type="nucleotide sequence ID" value="NZ_LFXA01000018.1"/>
</dbReference>
<dbReference type="STRING" id="1678637.AC230_30280"/>
<dbReference type="GO" id="GO:0016747">
    <property type="term" value="F:acyltransferase activity, transferring groups other than amino-acyl groups"/>
    <property type="evidence" value="ECO:0007669"/>
    <property type="project" value="InterPro"/>
</dbReference>
<feature type="transmembrane region" description="Helical" evidence="2">
    <location>
        <begin position="60"/>
        <end position="81"/>
    </location>
</feature>